<comment type="catalytic activity">
    <reaction evidence="1">
        <text>Thiol-dependent hydrolysis of ester, thioester, amide, peptide and isopeptide bonds formed by the C-terminal Gly of ubiquitin (a 76-residue protein attached to proteins as an intracellular targeting signal).</text>
        <dbReference type="EC" id="3.4.19.12"/>
    </reaction>
</comment>
<dbReference type="GO" id="GO:0071108">
    <property type="term" value="P:protein K48-linked deubiquitination"/>
    <property type="evidence" value="ECO:0007669"/>
    <property type="project" value="TreeGrafter"/>
</dbReference>
<dbReference type="OrthoDB" id="18915at2759"/>
<feature type="compositionally biased region" description="Pro residues" evidence="7">
    <location>
        <begin position="485"/>
        <end position="496"/>
    </location>
</feature>
<organism evidence="9 10">
    <name type="scientific">Pseudogymnoascus verrucosus</name>
    <dbReference type="NCBI Taxonomy" id="342668"/>
    <lineage>
        <taxon>Eukaryota</taxon>
        <taxon>Fungi</taxon>
        <taxon>Dikarya</taxon>
        <taxon>Ascomycota</taxon>
        <taxon>Pezizomycotina</taxon>
        <taxon>Leotiomycetes</taxon>
        <taxon>Thelebolales</taxon>
        <taxon>Thelebolaceae</taxon>
        <taxon>Pseudogymnoascus</taxon>
    </lineage>
</organism>
<proteinExistence type="predicted"/>
<name>A0A1B8GJ49_9PEZI</name>
<dbReference type="Pfam" id="PF10275">
    <property type="entry name" value="Peptidase_C65"/>
    <property type="match status" value="1"/>
</dbReference>
<evidence type="ECO:0000259" key="8">
    <source>
        <dbReference type="PROSITE" id="PS50802"/>
    </source>
</evidence>
<dbReference type="Gene3D" id="1.20.1300.20">
    <property type="entry name" value="Peptidase C65 Otubain, subdomain 2"/>
    <property type="match status" value="1"/>
</dbReference>
<dbReference type="Proteomes" id="UP000091956">
    <property type="component" value="Unassembled WGS sequence"/>
</dbReference>
<dbReference type="PANTHER" id="PTHR12931">
    <property type="entry name" value="UBIQUITIN THIOLESTERASE PROTEIN OTUB"/>
    <property type="match status" value="1"/>
</dbReference>
<feature type="region of interest" description="Disordered" evidence="7">
    <location>
        <begin position="434"/>
        <end position="568"/>
    </location>
</feature>
<dbReference type="EMBL" id="KV460232">
    <property type="protein sequence ID" value="OBT95870.1"/>
    <property type="molecule type" value="Genomic_DNA"/>
</dbReference>
<evidence type="ECO:0000256" key="7">
    <source>
        <dbReference type="SAM" id="MobiDB-lite"/>
    </source>
</evidence>
<gene>
    <name evidence="9" type="ORF">VE01_06031</name>
</gene>
<protein>
    <recommendedName>
        <fullName evidence="2">ubiquitinyl hydrolase 1</fullName>
        <ecNumber evidence="2">3.4.19.12</ecNumber>
    </recommendedName>
</protein>
<dbReference type="GO" id="GO:0043130">
    <property type="term" value="F:ubiquitin binding"/>
    <property type="evidence" value="ECO:0007669"/>
    <property type="project" value="TreeGrafter"/>
</dbReference>
<dbReference type="InterPro" id="IPR042467">
    <property type="entry name" value="Peptidase_C65_otubain_sub2"/>
</dbReference>
<dbReference type="AlphaFoldDB" id="A0A1B8GJ49"/>
<evidence type="ECO:0000256" key="5">
    <source>
        <dbReference type="ARBA" id="ARBA00022801"/>
    </source>
</evidence>
<keyword evidence="5" id="KW-0378">Hydrolase</keyword>
<sequence length="568" mass="62598">MFQPQATPFASFAYTSSIPNNNPHGDYNFQAATSNLGLNSGGPITFDEPIFNTVGSFGGNLNQHLNLPQRYNNTMTTPPVADDLEAQEALARKYQPDLKGPLVGPKKSSHAITEEYAKADPIFVAKTAKLPQTYSHYRPVLGDGNCGWRAIGFSYFETLNKLGSKDQLEEEIARMMSLTSFIETWCGYQEWLFEDMREEVLSLLRDLAATVHVRPTPDSDSLTLLRFNDEEVSNAIIYYFRLLSSAWLKANAVTYRDFIPDGLGVDNYSKNMIEPSKTEIEHLGMTLLIDVLMKPVGIAVEIVYLDRSEGTDVNSHIIQAEDETGTPIHAGAPMVHLLYRPGHYDILYKERSPALSLRQQQIIDGASASANIQVHRAGILNRVQDPSPMTNFNAFDLSGIAGIPGLSMAPLGNQGFSPAYAPLGDCKPVMSPSYSLDTSASTPTMPSVSPISAVPSQASSTPIFPSAALPIHSGPSQPQLSRAIPPTPTEAPPPPNLGSQFRHSKYEYESDWNDPSAQQSSFQTNTFKNSHYNTAHYNNPNFQPEEWCPDDEERPQAPRRDSARHKSA</sequence>
<reference evidence="10" key="2">
    <citation type="journal article" date="2018" name="Nat. Commun.">
        <title>Extreme sensitivity to ultraviolet light in the fungal pathogen causing white-nose syndrome of bats.</title>
        <authorList>
            <person name="Palmer J.M."/>
            <person name="Drees K.P."/>
            <person name="Foster J.T."/>
            <person name="Lindner D.L."/>
        </authorList>
    </citation>
    <scope>NUCLEOTIDE SEQUENCE [LARGE SCALE GENOMIC DNA]</scope>
    <source>
        <strain evidence="10">UAMH 10579</strain>
    </source>
</reference>
<dbReference type="RefSeq" id="XP_018129603.1">
    <property type="nucleotide sequence ID" value="XM_018275487.2"/>
</dbReference>
<dbReference type="GeneID" id="28839417"/>
<dbReference type="InterPro" id="IPR019400">
    <property type="entry name" value="Peptidase_C65_otubain"/>
</dbReference>
<dbReference type="Gene3D" id="3.30.200.60">
    <property type="entry name" value="Peptidase C65 Otubain, subdomain 1"/>
    <property type="match status" value="1"/>
</dbReference>
<evidence type="ECO:0000256" key="3">
    <source>
        <dbReference type="ARBA" id="ARBA00022670"/>
    </source>
</evidence>
<dbReference type="GO" id="GO:0005634">
    <property type="term" value="C:nucleus"/>
    <property type="evidence" value="ECO:0007669"/>
    <property type="project" value="TreeGrafter"/>
</dbReference>
<keyword evidence="10" id="KW-1185">Reference proteome</keyword>
<dbReference type="GO" id="GO:0004843">
    <property type="term" value="F:cysteine-type deubiquitinase activity"/>
    <property type="evidence" value="ECO:0007669"/>
    <property type="project" value="UniProtKB-EC"/>
</dbReference>
<keyword evidence="6" id="KW-0788">Thiol protease</keyword>
<dbReference type="InterPro" id="IPR042468">
    <property type="entry name" value="Peptidase_C65_otubain_sub1"/>
</dbReference>
<feature type="compositionally biased region" description="Polar residues" evidence="7">
    <location>
        <begin position="513"/>
        <end position="542"/>
    </location>
</feature>
<feature type="compositionally biased region" description="Polar residues" evidence="7">
    <location>
        <begin position="434"/>
        <end position="463"/>
    </location>
</feature>
<dbReference type="PROSITE" id="PS50802">
    <property type="entry name" value="OTU"/>
    <property type="match status" value="1"/>
</dbReference>
<evidence type="ECO:0000313" key="10">
    <source>
        <dbReference type="Proteomes" id="UP000091956"/>
    </source>
</evidence>
<dbReference type="STRING" id="342668.A0A1B8GJ49"/>
<dbReference type="InterPro" id="IPR038765">
    <property type="entry name" value="Papain-like_cys_pep_sf"/>
</dbReference>
<evidence type="ECO:0000256" key="4">
    <source>
        <dbReference type="ARBA" id="ARBA00022786"/>
    </source>
</evidence>
<dbReference type="SUPFAM" id="SSF54001">
    <property type="entry name" value="Cysteine proteinases"/>
    <property type="match status" value="1"/>
</dbReference>
<reference evidence="9 10" key="1">
    <citation type="submission" date="2016-03" db="EMBL/GenBank/DDBJ databases">
        <title>Comparative genomics of Pseudogymnoascus destructans, the fungus causing white-nose syndrome of bats.</title>
        <authorList>
            <person name="Palmer J.M."/>
            <person name="Drees K.P."/>
            <person name="Foster J.T."/>
            <person name="Lindner D.L."/>
        </authorList>
    </citation>
    <scope>NUCLEOTIDE SEQUENCE [LARGE SCALE GENOMIC DNA]</scope>
    <source>
        <strain evidence="9 10">UAMH 10579</strain>
    </source>
</reference>
<accession>A0A1B8GJ49</accession>
<evidence type="ECO:0000256" key="6">
    <source>
        <dbReference type="ARBA" id="ARBA00022807"/>
    </source>
</evidence>
<keyword evidence="4" id="KW-0833">Ubl conjugation pathway</keyword>
<evidence type="ECO:0000256" key="1">
    <source>
        <dbReference type="ARBA" id="ARBA00000707"/>
    </source>
</evidence>
<feature type="domain" description="OTU" evidence="8">
    <location>
        <begin position="135"/>
        <end position="350"/>
    </location>
</feature>
<dbReference type="PANTHER" id="PTHR12931:SF15">
    <property type="entry name" value="UBIQUITIN THIOESTERASE OTUBAIN-LIKE"/>
    <property type="match status" value="1"/>
</dbReference>
<dbReference type="GO" id="GO:0006508">
    <property type="term" value="P:proteolysis"/>
    <property type="evidence" value="ECO:0007669"/>
    <property type="project" value="UniProtKB-KW"/>
</dbReference>
<dbReference type="InterPro" id="IPR003323">
    <property type="entry name" value="OTU_dom"/>
</dbReference>
<evidence type="ECO:0000313" key="9">
    <source>
        <dbReference type="EMBL" id="OBT95870.1"/>
    </source>
</evidence>
<evidence type="ECO:0000256" key="2">
    <source>
        <dbReference type="ARBA" id="ARBA00012759"/>
    </source>
</evidence>
<dbReference type="CDD" id="cd22749">
    <property type="entry name" value="Otubain_C65"/>
    <property type="match status" value="1"/>
</dbReference>
<keyword evidence="3" id="KW-0645">Protease</keyword>
<dbReference type="EC" id="3.4.19.12" evidence="2"/>